<dbReference type="Proteomes" id="UP001055811">
    <property type="component" value="Linkage Group LG02"/>
</dbReference>
<comment type="caution">
    <text evidence="1">The sequence shown here is derived from an EMBL/GenBank/DDBJ whole genome shotgun (WGS) entry which is preliminary data.</text>
</comment>
<reference evidence="2" key="1">
    <citation type="journal article" date="2022" name="Mol. Ecol. Resour.">
        <title>The genomes of chicory, endive, great burdock and yacon provide insights into Asteraceae palaeo-polyploidization history and plant inulin production.</title>
        <authorList>
            <person name="Fan W."/>
            <person name="Wang S."/>
            <person name="Wang H."/>
            <person name="Wang A."/>
            <person name="Jiang F."/>
            <person name="Liu H."/>
            <person name="Zhao H."/>
            <person name="Xu D."/>
            <person name="Zhang Y."/>
        </authorList>
    </citation>
    <scope>NUCLEOTIDE SEQUENCE [LARGE SCALE GENOMIC DNA]</scope>
    <source>
        <strain evidence="2">cv. Punajuju</strain>
    </source>
</reference>
<gene>
    <name evidence="1" type="ORF">L2E82_11127</name>
</gene>
<dbReference type="EMBL" id="CM042010">
    <property type="protein sequence ID" value="KAI3781126.1"/>
    <property type="molecule type" value="Genomic_DNA"/>
</dbReference>
<protein>
    <submittedName>
        <fullName evidence="1">Uncharacterized protein</fullName>
    </submittedName>
</protein>
<evidence type="ECO:0000313" key="2">
    <source>
        <dbReference type="Proteomes" id="UP001055811"/>
    </source>
</evidence>
<name>A0ACB9GDG3_CICIN</name>
<evidence type="ECO:0000313" key="1">
    <source>
        <dbReference type="EMBL" id="KAI3781126.1"/>
    </source>
</evidence>
<keyword evidence="2" id="KW-1185">Reference proteome</keyword>
<proteinExistence type="predicted"/>
<reference evidence="1 2" key="2">
    <citation type="journal article" date="2022" name="Mol. Ecol. Resour.">
        <title>The genomes of chicory, endive, great burdock and yacon provide insights into Asteraceae paleo-polyploidization history and plant inulin production.</title>
        <authorList>
            <person name="Fan W."/>
            <person name="Wang S."/>
            <person name="Wang H."/>
            <person name="Wang A."/>
            <person name="Jiang F."/>
            <person name="Liu H."/>
            <person name="Zhao H."/>
            <person name="Xu D."/>
            <person name="Zhang Y."/>
        </authorList>
    </citation>
    <scope>NUCLEOTIDE SEQUENCE [LARGE SCALE GENOMIC DNA]</scope>
    <source>
        <strain evidence="2">cv. Punajuju</strain>
        <tissue evidence="1">Leaves</tissue>
    </source>
</reference>
<organism evidence="1 2">
    <name type="scientific">Cichorium intybus</name>
    <name type="common">Chicory</name>
    <dbReference type="NCBI Taxonomy" id="13427"/>
    <lineage>
        <taxon>Eukaryota</taxon>
        <taxon>Viridiplantae</taxon>
        <taxon>Streptophyta</taxon>
        <taxon>Embryophyta</taxon>
        <taxon>Tracheophyta</taxon>
        <taxon>Spermatophyta</taxon>
        <taxon>Magnoliopsida</taxon>
        <taxon>eudicotyledons</taxon>
        <taxon>Gunneridae</taxon>
        <taxon>Pentapetalae</taxon>
        <taxon>asterids</taxon>
        <taxon>campanulids</taxon>
        <taxon>Asterales</taxon>
        <taxon>Asteraceae</taxon>
        <taxon>Cichorioideae</taxon>
        <taxon>Cichorieae</taxon>
        <taxon>Cichoriinae</taxon>
        <taxon>Cichorium</taxon>
    </lineage>
</organism>
<accession>A0ACB9GDG3</accession>
<sequence>MDRSEGDMKSVGFFGIFKQSFKTIFSWKKIFAQITVTSILPLTIVFLAHIEISRYLFWKLERNSLLLDTDSYYRLHASATEWLYYVLFKISYFIFLTVFSHLSTAAVVFTIASIYADREIVFRNVMKIIPKVWKRLFVTFVFIYLVLFIYGVIGEVALVITRSILNYSTLGLILTLIIRILYVIGFLYIILVCELASVITVLENTHGYIAMRKGKDLAKGKKKVGMGIAFVLYSFLEGLLVVYRWFVEYGHVNFQLAMVWRVMIGILCGLLVLMFLLLIIVTQTVLYLVCKSFHGEVIDKLSLSTFLRAYMGETVVYPTVGEEIQLGRPQPQQV</sequence>